<dbReference type="RefSeq" id="XP_064767462.1">
    <property type="nucleotide sequence ID" value="XM_064914204.1"/>
</dbReference>
<feature type="compositionally biased region" description="Polar residues" evidence="1">
    <location>
        <begin position="635"/>
        <end position="655"/>
    </location>
</feature>
<feature type="region of interest" description="Disordered" evidence="1">
    <location>
        <begin position="481"/>
        <end position="508"/>
    </location>
</feature>
<proteinExistence type="predicted"/>
<feature type="transmembrane region" description="Helical" evidence="2">
    <location>
        <begin position="144"/>
        <end position="166"/>
    </location>
</feature>
<evidence type="ECO:0000313" key="3">
    <source>
        <dbReference type="EMBL" id="KAK7204429.1"/>
    </source>
</evidence>
<feature type="compositionally biased region" description="Polar residues" evidence="1">
    <location>
        <begin position="786"/>
        <end position="795"/>
    </location>
</feature>
<feature type="region of interest" description="Disordered" evidence="1">
    <location>
        <begin position="616"/>
        <end position="795"/>
    </location>
</feature>
<sequence>MAPAFSKLERGELLRTLRAHLLTRSAVAGALVALTGWLFASQLGLFFLNWREPAADVYAVESLASAVVPVGEGALSGAEINGFGDALSEEVFAGLKAIDTSTFSSEILQCLARLREITPTLTPEQINSCATAHEPMNELSKTRVMLQIMAVGVLGSVALGASPFVWRWFANRGYKLFGPARMNDDAGTSEPDVNSAPESDTTTTVVANEEPVAEEKPASPEAPADSVQEPSEVPVKVAPETPLRAPYSLAAAPNMSPPMRPTARIVSSPPTVLIDEEHVRAIALASSAATAELSNALLRQLQTGLQGNNREIELLKEKILEVAQTAKSDSRNLQGRLNRGGDVRRELEKLREAIGRLWQWVYQLSQDLQLASFNPPQYPDDGFYHNEQEAGKAPGPMRGPPSMSEANRCILTVDGVQFNLGTPAGRDQWNAYLASRNVAMNAGGQEAMAPPNPYMMDQQHMNHYNQYMFQQQEQQAYSCNHEQRVRPQMVPRSEEGGSQQRGRTGHPADDAKYYAIELSNGSEGSNEDGLPTDDEHSSAARPKLSVDTRAAAKQEGAASEKSALSPEIVMAQAEHPVIVAAADRSKRDLLSATSEAKCLWDKSDLAAMRMRAFRSASGGDLPYDSERPLSGGGVSDSQTSIMTATTVRDTQSVPSSPFAADDLAMPRYVTQQRRNSPTASRSPRPPSPTSQMRQLQQQQQQQQRGQSSRSQQNAHKKSPTGERGSNSNSNASNGTKKPYLTAAKSPLNNVGEGNKRQLGYNGKNNNNASNSGGIPTRSKTAWEKQGTGNDVSAKN</sequence>
<gene>
    <name evidence="3" type="ORF">BZA70DRAFT_290400</name>
</gene>
<evidence type="ECO:0000256" key="2">
    <source>
        <dbReference type="SAM" id="Phobius"/>
    </source>
</evidence>
<feature type="region of interest" description="Disordered" evidence="1">
    <location>
        <begin position="520"/>
        <end position="563"/>
    </location>
</feature>
<accession>A0ABR1F3K9</accession>
<organism evidence="3 4">
    <name type="scientific">Myxozyma melibiosi</name>
    <dbReference type="NCBI Taxonomy" id="54550"/>
    <lineage>
        <taxon>Eukaryota</taxon>
        <taxon>Fungi</taxon>
        <taxon>Dikarya</taxon>
        <taxon>Ascomycota</taxon>
        <taxon>Saccharomycotina</taxon>
        <taxon>Lipomycetes</taxon>
        <taxon>Lipomycetales</taxon>
        <taxon>Lipomycetaceae</taxon>
        <taxon>Myxozyma</taxon>
    </lineage>
</organism>
<protein>
    <recommendedName>
        <fullName evidence="5">Peroxin-14</fullName>
    </recommendedName>
</protein>
<evidence type="ECO:0008006" key="5">
    <source>
        <dbReference type="Google" id="ProtNLM"/>
    </source>
</evidence>
<evidence type="ECO:0000313" key="4">
    <source>
        <dbReference type="Proteomes" id="UP001498771"/>
    </source>
</evidence>
<dbReference type="GeneID" id="90039716"/>
<keyword evidence="4" id="KW-1185">Reference proteome</keyword>
<feature type="region of interest" description="Disordered" evidence="1">
    <location>
        <begin position="185"/>
        <end position="204"/>
    </location>
</feature>
<feature type="compositionally biased region" description="Basic and acidic residues" evidence="1">
    <location>
        <begin position="533"/>
        <end position="552"/>
    </location>
</feature>
<feature type="compositionally biased region" description="Low complexity" evidence="1">
    <location>
        <begin position="689"/>
        <end position="712"/>
    </location>
</feature>
<name>A0ABR1F3K9_9ASCO</name>
<comment type="caution">
    <text evidence="3">The sequence shown here is derived from an EMBL/GenBank/DDBJ whole genome shotgun (WGS) entry which is preliminary data.</text>
</comment>
<feature type="compositionally biased region" description="Low complexity" evidence="1">
    <location>
        <begin position="673"/>
        <end position="682"/>
    </location>
</feature>
<dbReference type="EMBL" id="JBBJBU010000008">
    <property type="protein sequence ID" value="KAK7204429.1"/>
    <property type="molecule type" value="Genomic_DNA"/>
</dbReference>
<dbReference type="Proteomes" id="UP001498771">
    <property type="component" value="Unassembled WGS sequence"/>
</dbReference>
<keyword evidence="2" id="KW-0812">Transmembrane</keyword>
<feature type="compositionally biased region" description="Low complexity" evidence="1">
    <location>
        <begin position="759"/>
        <end position="773"/>
    </location>
</feature>
<feature type="transmembrane region" description="Helical" evidence="2">
    <location>
        <begin position="21"/>
        <end position="40"/>
    </location>
</feature>
<feature type="region of interest" description="Disordered" evidence="1">
    <location>
        <begin position="210"/>
        <end position="232"/>
    </location>
</feature>
<reference evidence="3 4" key="1">
    <citation type="submission" date="2024-03" db="EMBL/GenBank/DDBJ databases">
        <title>Genome-scale model development and genomic sequencing of the oleaginous clade Lipomyces.</title>
        <authorList>
            <consortium name="Lawrence Berkeley National Laboratory"/>
            <person name="Czajka J.J."/>
            <person name="Han Y."/>
            <person name="Kim J."/>
            <person name="Mondo S.J."/>
            <person name="Hofstad B.A."/>
            <person name="Robles A."/>
            <person name="Haridas S."/>
            <person name="Riley R."/>
            <person name="LaButti K."/>
            <person name="Pangilinan J."/>
            <person name="Andreopoulos W."/>
            <person name="Lipzen A."/>
            <person name="Yan J."/>
            <person name="Wang M."/>
            <person name="Ng V."/>
            <person name="Grigoriev I.V."/>
            <person name="Spatafora J.W."/>
            <person name="Magnuson J.K."/>
            <person name="Baker S.E."/>
            <person name="Pomraning K.R."/>
        </authorList>
    </citation>
    <scope>NUCLEOTIDE SEQUENCE [LARGE SCALE GENOMIC DNA]</scope>
    <source>
        <strain evidence="3 4">Phaff 52-87</strain>
    </source>
</reference>
<keyword evidence="2" id="KW-1133">Transmembrane helix</keyword>
<keyword evidence="2" id="KW-0472">Membrane</keyword>
<evidence type="ECO:0000256" key="1">
    <source>
        <dbReference type="SAM" id="MobiDB-lite"/>
    </source>
</evidence>